<keyword evidence="6" id="KW-0812">Transmembrane</keyword>
<dbReference type="PANTHER" id="PTHR43053:SF4">
    <property type="entry name" value="MYOGENESIS-REGULATING GLYCOSIDASE"/>
    <property type="match status" value="1"/>
</dbReference>
<evidence type="ECO:0000256" key="6">
    <source>
        <dbReference type="SAM" id="Phobius"/>
    </source>
</evidence>
<evidence type="ECO:0000256" key="4">
    <source>
        <dbReference type="RuleBase" id="RU361185"/>
    </source>
</evidence>
<dbReference type="Gene3D" id="3.20.20.80">
    <property type="entry name" value="Glycosidases"/>
    <property type="match status" value="1"/>
</dbReference>
<dbReference type="Pfam" id="PF01055">
    <property type="entry name" value="Glyco_hydro_31_2nd"/>
    <property type="match status" value="1"/>
</dbReference>
<dbReference type="InterPro" id="IPR050985">
    <property type="entry name" value="Alpha-glycosidase_related"/>
</dbReference>
<proteinExistence type="inferred from homology"/>
<dbReference type="InterPro" id="IPR017853">
    <property type="entry name" value="GH"/>
</dbReference>
<keyword evidence="9" id="KW-1185">Reference proteome</keyword>
<evidence type="ECO:0000256" key="2">
    <source>
        <dbReference type="ARBA" id="ARBA00022801"/>
    </source>
</evidence>
<dbReference type="SUPFAM" id="SSF51011">
    <property type="entry name" value="Glycosyl hydrolase domain"/>
    <property type="match status" value="1"/>
</dbReference>
<feature type="transmembrane region" description="Helical" evidence="6">
    <location>
        <begin position="116"/>
        <end position="136"/>
    </location>
</feature>
<protein>
    <submittedName>
        <fullName evidence="10">Uncharacterized family 31 glucosidase KIAA1161-like</fullName>
    </submittedName>
</protein>
<keyword evidence="6" id="KW-1133">Transmembrane helix</keyword>
<comment type="similarity">
    <text evidence="1 4">Belongs to the glycosyl hydrolase 31 family.</text>
</comment>
<evidence type="ECO:0000313" key="9">
    <source>
        <dbReference type="Proteomes" id="UP000694941"/>
    </source>
</evidence>
<sequence>MELDESISMDDLASCDSGLHSNQTTLTSLGSWKSDDSSPRHLLNSTPVDSPVQSPRSQRKFPGDFRLSVDGDTWDQSSENKNGNRNSTLKQSIQETAIKFSALVTKTTSPEFRFKIVLFLLFFSIIVLVTFTTLLYQQHLKELAIGDKIRFHELKRNLHILHHDGRNHLTGHLGLKIPAELSPLDCQFLHAGDICVEWKYRARLHIDYVHEDRLSCYNIYWKSLARDTILKDCYTLSGAFWFGMGEINKTSFPFSNTTLQLQPFVTGNAYQYNFGAILERYWLSSKGIAIRVDQDVPLYISMNNSGDEELCFEAKLDGFPYETTKTKLPFLQYTICTEDSIILAHLDTVKKFRTQTSNITNDFNIYKTPVWATEPKLKNFVNNQSLLSFVNQITEQRLEPGYILLHSNWQRHFGDLDFHSNSFGSPNEIINILHRKGFKILLTVHPYLCLESPVFKFGLKQSYFISDSVWNVPLLSTWQDSVCATIEIANQNAVEWFISRLKQVKIKYNVDGFVFVGGYSSFLPRSYNYKDKFINPDRSLTQFLKASQEYQLFAGTGVGFQTQNINEFVQIAPRTSTWDSSKGIASIVPTVLTLQLLGYPIINTGSVGGDILTNINDTKPERQLYIRWLQLATFMPVLQFSFLPGDYNKEVIEIANMMYKIREQKILPLLEQCLKEYEENGIPPLRPLWWLEPKELNAFIANEQFSVGNEVIVAPVVEEGREHIDVYLPSGWWRDEITAEKLRGGKWLHNYHVPLDKVAYFTRLSNIM</sequence>
<evidence type="ECO:0000259" key="7">
    <source>
        <dbReference type="Pfam" id="PF01055"/>
    </source>
</evidence>
<name>A0ABM1BMQ1_LIMPO</name>
<evidence type="ECO:0000259" key="8">
    <source>
        <dbReference type="Pfam" id="PF21365"/>
    </source>
</evidence>
<feature type="compositionally biased region" description="Polar residues" evidence="5">
    <location>
        <begin position="43"/>
        <end position="56"/>
    </location>
</feature>
<keyword evidence="3 4" id="KW-0326">Glycosidase</keyword>
<keyword evidence="2 4" id="KW-0378">Hydrolase</keyword>
<dbReference type="InterPro" id="IPR000322">
    <property type="entry name" value="Glyco_hydro_31_TIM"/>
</dbReference>
<dbReference type="CDD" id="cd06592">
    <property type="entry name" value="GH31_NET37"/>
    <property type="match status" value="1"/>
</dbReference>
<dbReference type="SUPFAM" id="SSF51445">
    <property type="entry name" value="(Trans)glycosidases"/>
    <property type="match status" value="1"/>
</dbReference>
<dbReference type="Pfam" id="PF21365">
    <property type="entry name" value="Glyco_hydro_31_3rd"/>
    <property type="match status" value="1"/>
</dbReference>
<dbReference type="GeneID" id="106469186"/>
<evidence type="ECO:0000256" key="5">
    <source>
        <dbReference type="SAM" id="MobiDB-lite"/>
    </source>
</evidence>
<feature type="domain" description="Glycosyl hydrolase family 31 C-terminal" evidence="8">
    <location>
        <begin position="681"/>
        <end position="767"/>
    </location>
</feature>
<accession>A0ABM1BMQ1</accession>
<organism evidence="9 10">
    <name type="scientific">Limulus polyphemus</name>
    <name type="common">Atlantic horseshoe crab</name>
    <dbReference type="NCBI Taxonomy" id="6850"/>
    <lineage>
        <taxon>Eukaryota</taxon>
        <taxon>Metazoa</taxon>
        <taxon>Ecdysozoa</taxon>
        <taxon>Arthropoda</taxon>
        <taxon>Chelicerata</taxon>
        <taxon>Merostomata</taxon>
        <taxon>Xiphosura</taxon>
        <taxon>Limulidae</taxon>
        <taxon>Limulus</taxon>
    </lineage>
</organism>
<evidence type="ECO:0000313" key="10">
    <source>
        <dbReference type="RefSeq" id="XP_013785105.1"/>
    </source>
</evidence>
<gene>
    <name evidence="10" type="primary">LOC106469186</name>
</gene>
<dbReference type="PANTHER" id="PTHR43053">
    <property type="entry name" value="GLYCOSIDASE FAMILY 31"/>
    <property type="match status" value="1"/>
</dbReference>
<keyword evidence="6" id="KW-0472">Membrane</keyword>
<dbReference type="InterPro" id="IPR013780">
    <property type="entry name" value="Glyco_hydro_b"/>
</dbReference>
<feature type="region of interest" description="Disordered" evidence="5">
    <location>
        <begin position="26"/>
        <end position="88"/>
    </location>
</feature>
<dbReference type="Gene3D" id="2.60.40.1180">
    <property type="entry name" value="Golgi alpha-mannosidase II"/>
    <property type="match status" value="1"/>
</dbReference>
<feature type="compositionally biased region" description="Polar residues" evidence="5">
    <location>
        <begin position="74"/>
        <end position="88"/>
    </location>
</feature>
<dbReference type="Proteomes" id="UP000694941">
    <property type="component" value="Unplaced"/>
</dbReference>
<evidence type="ECO:0000256" key="1">
    <source>
        <dbReference type="ARBA" id="ARBA00007806"/>
    </source>
</evidence>
<feature type="domain" description="Glycoside hydrolase family 31 TIM barrel" evidence="7">
    <location>
        <begin position="381"/>
        <end position="513"/>
    </location>
</feature>
<dbReference type="RefSeq" id="XP_013785105.1">
    <property type="nucleotide sequence ID" value="XM_013929651.2"/>
</dbReference>
<reference evidence="10" key="1">
    <citation type="submission" date="2025-08" db="UniProtKB">
        <authorList>
            <consortium name="RefSeq"/>
        </authorList>
    </citation>
    <scope>IDENTIFICATION</scope>
    <source>
        <tissue evidence="10">Muscle</tissue>
    </source>
</reference>
<evidence type="ECO:0000256" key="3">
    <source>
        <dbReference type="ARBA" id="ARBA00023295"/>
    </source>
</evidence>
<dbReference type="InterPro" id="IPR048395">
    <property type="entry name" value="Glyco_hydro_31_C"/>
</dbReference>